<name>A0A371K3Z1_9GAMM</name>
<dbReference type="InterPro" id="IPR014914">
    <property type="entry name" value="RES_dom"/>
</dbReference>
<comment type="caution">
    <text evidence="3">The sequence shown here is derived from an EMBL/GenBank/DDBJ whole genome shotgun (WGS) entry which is preliminary data.</text>
</comment>
<gene>
    <name evidence="3" type="ORF">DX914_05415</name>
</gene>
<dbReference type="SMART" id="SM00953">
    <property type="entry name" value="RES"/>
    <property type="match status" value="1"/>
</dbReference>
<dbReference type="EMBL" id="QTSU01000001">
    <property type="protein sequence ID" value="RDZ28567.1"/>
    <property type="molecule type" value="Genomic_DNA"/>
</dbReference>
<dbReference type="Proteomes" id="UP000264492">
    <property type="component" value="Unassembled WGS sequence"/>
</dbReference>
<dbReference type="RefSeq" id="WP_115858007.1">
    <property type="nucleotide sequence ID" value="NZ_QTSU01000001.1"/>
</dbReference>
<feature type="domain" description="RES" evidence="2">
    <location>
        <begin position="58"/>
        <end position="180"/>
    </location>
</feature>
<evidence type="ECO:0000313" key="4">
    <source>
        <dbReference type="Proteomes" id="UP000264492"/>
    </source>
</evidence>
<proteinExistence type="predicted"/>
<protein>
    <submittedName>
        <fullName evidence="3">RES domain-containing protein</fullName>
    </submittedName>
</protein>
<evidence type="ECO:0000259" key="2">
    <source>
        <dbReference type="SMART" id="SM00953"/>
    </source>
</evidence>
<dbReference type="AlphaFoldDB" id="A0A371K3Z1"/>
<evidence type="ECO:0000313" key="3">
    <source>
        <dbReference type="EMBL" id="RDZ28567.1"/>
    </source>
</evidence>
<dbReference type="OrthoDB" id="9789501at2"/>
<sequence length="194" mass="21382">MNASSTSQQRPALAKRDKQLADSFPASDPPSTTDPRAPQPQPAHPHLSLYRVVAAEDADRAYSEDAVANDARWTSPGRRVVYASLSPASAVLEFLVHARGEIPRELRLAVASVPADCCHTADRVPEDWDQRPYREHVRRVGDCWLDSGCSLGLLVPSALSPREKNVLLSLSHQDCARLQLLSQDLLRLDTRLTS</sequence>
<feature type="compositionally biased region" description="Polar residues" evidence="1">
    <location>
        <begin position="1"/>
        <end position="10"/>
    </location>
</feature>
<dbReference type="Pfam" id="PF08808">
    <property type="entry name" value="RES"/>
    <property type="match status" value="1"/>
</dbReference>
<reference evidence="3 4" key="1">
    <citation type="submission" date="2018-08" db="EMBL/GenBank/DDBJ databases">
        <title>Lysobacter sp. zong2l5, whole genome shotgun sequence.</title>
        <authorList>
            <person name="Zhang X."/>
            <person name="Feng G."/>
            <person name="Zhu H."/>
        </authorList>
    </citation>
    <scope>NUCLEOTIDE SEQUENCE [LARGE SCALE GENOMIC DNA]</scope>
    <source>
        <strain evidence="4">zong2l5</strain>
    </source>
</reference>
<keyword evidence="4" id="KW-1185">Reference proteome</keyword>
<feature type="region of interest" description="Disordered" evidence="1">
    <location>
        <begin position="1"/>
        <end position="44"/>
    </location>
</feature>
<organism evidence="3 4">
    <name type="scientific">Lysobacter silvisoli</name>
    <dbReference type="NCBI Taxonomy" id="2293254"/>
    <lineage>
        <taxon>Bacteria</taxon>
        <taxon>Pseudomonadati</taxon>
        <taxon>Pseudomonadota</taxon>
        <taxon>Gammaproteobacteria</taxon>
        <taxon>Lysobacterales</taxon>
        <taxon>Lysobacteraceae</taxon>
        <taxon>Lysobacter</taxon>
    </lineage>
</organism>
<accession>A0A371K3Z1</accession>
<evidence type="ECO:0000256" key="1">
    <source>
        <dbReference type="SAM" id="MobiDB-lite"/>
    </source>
</evidence>